<feature type="region of interest" description="Disordered" evidence="1">
    <location>
        <begin position="398"/>
        <end position="463"/>
    </location>
</feature>
<reference evidence="2" key="1">
    <citation type="submission" date="2021-06" db="EMBL/GenBank/DDBJ databases">
        <authorList>
            <person name="Kallberg Y."/>
            <person name="Tangrot J."/>
            <person name="Rosling A."/>
        </authorList>
    </citation>
    <scope>NUCLEOTIDE SEQUENCE</scope>
    <source>
        <strain evidence="2">CL551</strain>
    </source>
</reference>
<comment type="caution">
    <text evidence="2">The sequence shown here is derived from an EMBL/GenBank/DDBJ whole genome shotgun (WGS) entry which is preliminary data.</text>
</comment>
<evidence type="ECO:0000313" key="3">
    <source>
        <dbReference type="Proteomes" id="UP000789342"/>
    </source>
</evidence>
<dbReference type="AlphaFoldDB" id="A0A9N9AXF6"/>
<gene>
    <name evidence="2" type="ORF">AMORRO_LOCUS5342</name>
</gene>
<dbReference type="EMBL" id="CAJVPV010003194">
    <property type="protein sequence ID" value="CAG8545769.1"/>
    <property type="molecule type" value="Genomic_DNA"/>
</dbReference>
<feature type="compositionally biased region" description="Polar residues" evidence="1">
    <location>
        <begin position="16"/>
        <end position="29"/>
    </location>
</feature>
<feature type="compositionally biased region" description="Polar residues" evidence="1">
    <location>
        <begin position="402"/>
        <end position="411"/>
    </location>
</feature>
<proteinExistence type="predicted"/>
<dbReference type="OrthoDB" id="2450017at2759"/>
<keyword evidence="3" id="KW-1185">Reference proteome</keyword>
<name>A0A9N9AXF6_9GLOM</name>
<dbReference type="Proteomes" id="UP000789342">
    <property type="component" value="Unassembled WGS sequence"/>
</dbReference>
<feature type="region of interest" description="Disordered" evidence="1">
    <location>
        <begin position="1"/>
        <end position="87"/>
    </location>
</feature>
<sequence>MTRQNRRGNRFRGHNYDSNYSNFGSSHNNDGFVENAEPDYASTSVSTNTGGNPGGGQNSRNNGGRNSRNSGNQSGNNRSFVGQNHQNQRKWELNDDIRLVKYVCENFDSFRQDRRSFWQHLSNLSEKVFTIRRKPDTLKSRLQNLLVQYNQKIHLFDLIETFLDLNTSDNRFIESNDANTLEQTSTCEVDTDQRKLVEIPNQPLVSPSDVKTFDAIKDSGKSMKEEISSSAAIREPCVKDVEIEATTSSSPNLDPATRHITDFNKSAAQEFNATVNELFIPTTRNGLSQSESVNILFAPSEFSTNDPSKLAGENCLFPSASDSTMFTSDQDSNESGKFRVLLSPTSDLLTRKLAESGIAKVILPPIQESMNHMPDDFSSEMTVTDALSHNIDTDLRVHTSTDSRQSPSAQETKVPFHTSNEKRSLSAPPSISNQSSPELKESSLSPLRHDVSTRKELSLEPSEHLVSGPITSTYFQDQRSGSVVKSSASLTVYNANSSLTPNSGLENFNQIVENIRQQIIVAQSLFNREKARTEIHAKNLDSVIQLFAQLEDQLQKV</sequence>
<evidence type="ECO:0000313" key="2">
    <source>
        <dbReference type="EMBL" id="CAG8545769.1"/>
    </source>
</evidence>
<feature type="compositionally biased region" description="Basic residues" evidence="1">
    <location>
        <begin position="1"/>
        <end position="13"/>
    </location>
</feature>
<feature type="compositionally biased region" description="Basic and acidic residues" evidence="1">
    <location>
        <begin position="447"/>
        <end position="463"/>
    </location>
</feature>
<organism evidence="2 3">
    <name type="scientific">Acaulospora morrowiae</name>
    <dbReference type="NCBI Taxonomy" id="94023"/>
    <lineage>
        <taxon>Eukaryota</taxon>
        <taxon>Fungi</taxon>
        <taxon>Fungi incertae sedis</taxon>
        <taxon>Mucoromycota</taxon>
        <taxon>Glomeromycotina</taxon>
        <taxon>Glomeromycetes</taxon>
        <taxon>Diversisporales</taxon>
        <taxon>Acaulosporaceae</taxon>
        <taxon>Acaulospora</taxon>
    </lineage>
</organism>
<accession>A0A9N9AXF6</accession>
<feature type="compositionally biased region" description="Low complexity" evidence="1">
    <location>
        <begin position="58"/>
        <end position="79"/>
    </location>
</feature>
<protein>
    <submittedName>
        <fullName evidence="2">4314_t:CDS:1</fullName>
    </submittedName>
</protein>
<evidence type="ECO:0000256" key="1">
    <source>
        <dbReference type="SAM" id="MobiDB-lite"/>
    </source>
</evidence>